<keyword evidence="2" id="KW-1185">Reference proteome</keyword>
<sequence length="218" mass="25096">MSLFNIEMDLQTVYRSDFTEKRGSAFKYTLPADSNPVSSPWYEYLVPDESLQHLLPADDTFEEPSCVLHRNHLKHLPDLALVKKQLEHRGQSLYQFDFCRPGDFESKNTRNAKIITFPPNWKTSASTHRCSYRDPKSIMSLPVEPPRFAHKDNLIPNELERKILGVKTGESEYMASCGKLGEFIICEKLHGKGKSEVMSLWEVKRRLALLEQGIIPEN</sequence>
<gene>
    <name evidence="1" type="ORF">KUF71_017907</name>
</gene>
<comment type="caution">
    <text evidence="1">The sequence shown here is derived from an EMBL/GenBank/DDBJ whole genome shotgun (WGS) entry which is preliminary data.</text>
</comment>
<dbReference type="Proteomes" id="UP001219518">
    <property type="component" value="Unassembled WGS sequence"/>
</dbReference>
<dbReference type="EMBL" id="JAHWGI010001444">
    <property type="protein sequence ID" value="KAK3933319.1"/>
    <property type="molecule type" value="Genomic_DNA"/>
</dbReference>
<protein>
    <submittedName>
        <fullName evidence="1">Capsid vertex component 2</fullName>
    </submittedName>
</protein>
<organism evidence="1 2">
    <name type="scientific">Frankliniella fusca</name>
    <dbReference type="NCBI Taxonomy" id="407009"/>
    <lineage>
        <taxon>Eukaryota</taxon>
        <taxon>Metazoa</taxon>
        <taxon>Ecdysozoa</taxon>
        <taxon>Arthropoda</taxon>
        <taxon>Hexapoda</taxon>
        <taxon>Insecta</taxon>
        <taxon>Pterygota</taxon>
        <taxon>Neoptera</taxon>
        <taxon>Paraneoptera</taxon>
        <taxon>Thysanoptera</taxon>
        <taxon>Terebrantia</taxon>
        <taxon>Thripoidea</taxon>
        <taxon>Thripidae</taxon>
        <taxon>Frankliniella</taxon>
    </lineage>
</organism>
<evidence type="ECO:0000313" key="1">
    <source>
        <dbReference type="EMBL" id="KAK3933319.1"/>
    </source>
</evidence>
<reference evidence="1" key="2">
    <citation type="journal article" date="2023" name="BMC Genomics">
        <title>Pest status, molecular evolution, and epigenetic factors derived from the genome assembly of Frankliniella fusca, a thysanopteran phytovirus vector.</title>
        <authorList>
            <person name="Catto M.A."/>
            <person name="Labadie P.E."/>
            <person name="Jacobson A.L."/>
            <person name="Kennedy G.G."/>
            <person name="Srinivasan R."/>
            <person name="Hunt B.G."/>
        </authorList>
    </citation>
    <scope>NUCLEOTIDE SEQUENCE</scope>
    <source>
        <strain evidence="1">PL_HMW_Pooled</strain>
    </source>
</reference>
<name>A0AAE1LXE4_9NEOP</name>
<accession>A0AAE1LXE4</accession>
<reference evidence="1" key="1">
    <citation type="submission" date="2021-07" db="EMBL/GenBank/DDBJ databases">
        <authorList>
            <person name="Catto M.A."/>
            <person name="Jacobson A."/>
            <person name="Kennedy G."/>
            <person name="Labadie P."/>
            <person name="Hunt B.G."/>
            <person name="Srinivasan R."/>
        </authorList>
    </citation>
    <scope>NUCLEOTIDE SEQUENCE</scope>
    <source>
        <strain evidence="1">PL_HMW_Pooled</strain>
        <tissue evidence="1">Head</tissue>
    </source>
</reference>
<evidence type="ECO:0000313" key="2">
    <source>
        <dbReference type="Proteomes" id="UP001219518"/>
    </source>
</evidence>
<dbReference type="AlphaFoldDB" id="A0AAE1LXE4"/>
<proteinExistence type="predicted"/>